<dbReference type="Proteomes" id="UP000030690">
    <property type="component" value="Unassembled WGS sequence"/>
</dbReference>
<sequence>MEEQKLRLNNRKKISFKNDPEIWDCFSYELLIKVLFMKNI</sequence>
<reference evidence="1 2" key="1">
    <citation type="submission" date="2013-02" db="EMBL/GenBank/DDBJ databases">
        <title>The Genome Annotation of Plasmodium falciparum Vietnam Oak-Knoll (FVO).</title>
        <authorList>
            <consortium name="The Broad Institute Genome Sequencing Platform"/>
            <consortium name="The Broad Institute Genome Sequencing Center for Infectious Disease"/>
            <person name="Neafsey D."/>
            <person name="Hoffman S."/>
            <person name="Volkman S."/>
            <person name="Rosenthal P."/>
            <person name="Walker B."/>
            <person name="Young S.K."/>
            <person name="Zeng Q."/>
            <person name="Gargeya S."/>
            <person name="Fitzgerald M."/>
            <person name="Haas B."/>
            <person name="Abouelleil A."/>
            <person name="Allen A.W."/>
            <person name="Alvarado L."/>
            <person name="Arachchi H.M."/>
            <person name="Berlin A.M."/>
            <person name="Chapman S.B."/>
            <person name="Gainer-Dewar J."/>
            <person name="Goldberg J."/>
            <person name="Griggs A."/>
            <person name="Gujja S."/>
            <person name="Hansen M."/>
            <person name="Howarth C."/>
            <person name="Imamovic A."/>
            <person name="Ireland A."/>
            <person name="Larimer J."/>
            <person name="McCowan C."/>
            <person name="Murphy C."/>
            <person name="Pearson M."/>
            <person name="Poon T.W."/>
            <person name="Priest M."/>
            <person name="Roberts A."/>
            <person name="Saif S."/>
            <person name="Shea T."/>
            <person name="Sisk P."/>
            <person name="Sykes S."/>
            <person name="Wortman J."/>
            <person name="Nusbaum C."/>
            <person name="Birren B."/>
        </authorList>
    </citation>
    <scope>NUCLEOTIDE SEQUENCE [LARGE SCALE GENOMIC DNA]</scope>
    <source>
        <strain evidence="2">Vietnam Oak-Knoll (FVO)</strain>
    </source>
</reference>
<accession>A0A024V0K1</accession>
<gene>
    <name evidence="1" type="ORF">PFFVO_05319</name>
</gene>
<evidence type="ECO:0000313" key="1">
    <source>
        <dbReference type="EMBL" id="ETW15705.1"/>
    </source>
</evidence>
<protein>
    <submittedName>
        <fullName evidence="1">Uncharacterized protein</fullName>
    </submittedName>
</protein>
<dbReference type="EMBL" id="KI925154">
    <property type="protein sequence ID" value="ETW15705.1"/>
    <property type="molecule type" value="Genomic_DNA"/>
</dbReference>
<name>A0A024V0K1_PLAFA</name>
<reference evidence="1 2" key="2">
    <citation type="submission" date="2013-02" db="EMBL/GenBank/DDBJ databases">
        <title>The Genome Sequence of Plasmodium falciparum Vietnam Oak-Knoll (FVO).</title>
        <authorList>
            <consortium name="The Broad Institute Genome Sequencing Platform"/>
            <consortium name="The Broad Institute Genome Sequencing Center for Infectious Disease"/>
            <person name="Neafsey D."/>
            <person name="Cheeseman I."/>
            <person name="Volkman S."/>
            <person name="Adams J."/>
            <person name="Walker B."/>
            <person name="Young S.K."/>
            <person name="Zeng Q."/>
            <person name="Gargeya S."/>
            <person name="Fitzgerald M."/>
            <person name="Haas B."/>
            <person name="Abouelleil A."/>
            <person name="Alvarado L."/>
            <person name="Arachchi H.M."/>
            <person name="Berlin A.M."/>
            <person name="Chapman S.B."/>
            <person name="Dewar J."/>
            <person name="Goldberg J."/>
            <person name="Griggs A."/>
            <person name="Gujja S."/>
            <person name="Hansen M."/>
            <person name="Howarth C."/>
            <person name="Imamovic A."/>
            <person name="Larimer J."/>
            <person name="McCowan C."/>
            <person name="Murphy C."/>
            <person name="Neiman D."/>
            <person name="Pearson M."/>
            <person name="Priest M."/>
            <person name="Roberts A."/>
            <person name="Saif S."/>
            <person name="Shea T."/>
            <person name="Sisk P."/>
            <person name="Sykes S."/>
            <person name="Wortman J."/>
            <person name="Nusbaum C."/>
            <person name="Birren B."/>
        </authorList>
    </citation>
    <scope>NUCLEOTIDE SEQUENCE [LARGE SCALE GENOMIC DNA]</scope>
    <source>
        <strain evidence="2">Vietnam Oak-Knoll (FVO)</strain>
    </source>
</reference>
<proteinExistence type="predicted"/>
<evidence type="ECO:0000313" key="2">
    <source>
        <dbReference type="Proteomes" id="UP000030690"/>
    </source>
</evidence>
<organism evidence="1 2">
    <name type="scientific">Plasmodium falciparum Vietnam Oak-Knoll</name>
    <name type="common">FVO</name>
    <dbReference type="NCBI Taxonomy" id="1036723"/>
    <lineage>
        <taxon>Eukaryota</taxon>
        <taxon>Sar</taxon>
        <taxon>Alveolata</taxon>
        <taxon>Apicomplexa</taxon>
        <taxon>Aconoidasida</taxon>
        <taxon>Haemosporida</taxon>
        <taxon>Plasmodiidae</taxon>
        <taxon>Plasmodium</taxon>
        <taxon>Plasmodium (Laverania)</taxon>
    </lineage>
</organism>
<dbReference type="AlphaFoldDB" id="A0A024V0K1"/>